<dbReference type="Proteomes" id="UP000004816">
    <property type="component" value="Unassembled WGS sequence"/>
</dbReference>
<organism evidence="4 5">
    <name type="scientific">Segniliparus rugosus (strain ATCC BAA-974 / DSM 45345 / CCUG 50838 / CIP 108380 / JCM 13579 / CDC 945)</name>
    <dbReference type="NCBI Taxonomy" id="679197"/>
    <lineage>
        <taxon>Bacteria</taxon>
        <taxon>Bacillati</taxon>
        <taxon>Actinomycetota</taxon>
        <taxon>Actinomycetes</taxon>
        <taxon>Mycobacteriales</taxon>
        <taxon>Segniliparaceae</taxon>
        <taxon>Segniliparus</taxon>
    </lineage>
</organism>
<evidence type="ECO:0000259" key="3">
    <source>
        <dbReference type="Pfam" id="PF24481"/>
    </source>
</evidence>
<dbReference type="Pfam" id="PF02591">
    <property type="entry name" value="Zn_ribbon_9"/>
    <property type="match status" value="1"/>
</dbReference>
<feature type="coiled-coil region" evidence="1">
    <location>
        <begin position="117"/>
        <end position="172"/>
    </location>
</feature>
<sequence length="246" mass="26966">MKADPKAQRELLDVVALDTQVRQLTHRLQSLPEAGQLASAKAAAQTAADEAAVVAMRIEDVDREIAKREGDVDAVRQREERDEQLLKSGSLDSRVQNDVQHELSSLRKRQAAFEDELLVLMERREEERAVLAEAQARRSAADAAAEAAAAALAESDQRLKEQLRAAEATRAERTARLKDQFGAAELLGLYERLRARGTAAGRLDGRRCGACRLELTPVEMSQISSSAPDDVVRCPECEAILVRTGS</sequence>
<dbReference type="eggNOG" id="COG1579">
    <property type="taxonomic scope" value="Bacteria"/>
</dbReference>
<dbReference type="EMBL" id="ACZI02000003">
    <property type="protein sequence ID" value="EFV14850.1"/>
    <property type="molecule type" value="Genomic_DNA"/>
</dbReference>
<feature type="domain" description="C4-type zinc ribbon" evidence="2">
    <location>
        <begin position="207"/>
        <end position="241"/>
    </location>
</feature>
<evidence type="ECO:0000313" key="4">
    <source>
        <dbReference type="EMBL" id="EFV14850.1"/>
    </source>
</evidence>
<dbReference type="RefSeq" id="WP_007467156.1">
    <property type="nucleotide sequence ID" value="NZ_KI391954.1"/>
</dbReference>
<comment type="caution">
    <text evidence="4">The sequence shown here is derived from an EMBL/GenBank/DDBJ whole genome shotgun (WGS) entry which is preliminary data.</text>
</comment>
<evidence type="ECO:0000259" key="2">
    <source>
        <dbReference type="Pfam" id="PF02591"/>
    </source>
</evidence>
<gene>
    <name evidence="4" type="ORF">HMPREF9336_00300</name>
</gene>
<dbReference type="OrthoDB" id="9784388at2"/>
<evidence type="ECO:0000313" key="5">
    <source>
        <dbReference type="Proteomes" id="UP000004816"/>
    </source>
</evidence>
<name>E5XLD1_SEGRC</name>
<dbReference type="Gene3D" id="1.10.287.1490">
    <property type="match status" value="1"/>
</dbReference>
<keyword evidence="1" id="KW-0175">Coiled coil</keyword>
<feature type="domain" description="CT398-like coiled coil hairpin" evidence="3">
    <location>
        <begin position="16"/>
        <end position="197"/>
    </location>
</feature>
<dbReference type="InterPro" id="IPR056003">
    <property type="entry name" value="CT398_CC_hairpin"/>
</dbReference>
<dbReference type="Pfam" id="PF24481">
    <property type="entry name" value="CT398_CC"/>
    <property type="match status" value="1"/>
</dbReference>
<protein>
    <submittedName>
        <fullName evidence="4">Uncharacterized protein</fullName>
    </submittedName>
</protein>
<dbReference type="STRING" id="679197.HMPREF9336_00300"/>
<proteinExistence type="predicted"/>
<accession>E5XLD1</accession>
<dbReference type="AlphaFoldDB" id="E5XLD1"/>
<reference evidence="4 5" key="1">
    <citation type="journal article" date="2011" name="Stand. Genomic Sci.">
        <title>High quality draft genome sequence of Segniliparus rugosus CDC 945(T)= (ATCC BAA-974(T)).</title>
        <authorList>
            <person name="Earl A.M."/>
            <person name="Desjardins C.A."/>
            <person name="Fitzgerald M.G."/>
            <person name="Arachchi H.M."/>
            <person name="Zeng Q."/>
            <person name="Mehta T."/>
            <person name="Griggs A."/>
            <person name="Birren B.W."/>
            <person name="Toney N.C."/>
            <person name="Carr J."/>
            <person name="Posey J."/>
            <person name="Butler W.R."/>
        </authorList>
    </citation>
    <scope>NUCLEOTIDE SEQUENCE [LARGE SCALE GENOMIC DNA]</scope>
    <source>
        <strain evidence="5">ATCC BAA-974 / DSM 45345 / CCUG 50838 / CIP 108380 / JCM 13579 / CDC 945</strain>
    </source>
</reference>
<keyword evidence="5" id="KW-1185">Reference proteome</keyword>
<evidence type="ECO:0000256" key="1">
    <source>
        <dbReference type="SAM" id="Coils"/>
    </source>
</evidence>
<dbReference type="HOGENOM" id="CLU_073076_0_0_11"/>
<dbReference type="InterPro" id="IPR003743">
    <property type="entry name" value="Zf-RING_7"/>
</dbReference>